<sequence length="152" mass="17939">MNSNLTESLAVNPTASDQFDPATIVPRFAFEMDLELALQIRDGVQEDPFGYELFLHRTQFLVHDLEVWELYDEIHRWQRVKLPVRMKQQIAQIYFKERIPNADIVIKLNVSRRAVCRVLAEWNKIGRAFHLLKNCLCINDYNANEEIYISLM</sequence>
<evidence type="ECO:0000313" key="1">
    <source>
        <dbReference type="EMBL" id="KAG2219341.1"/>
    </source>
</evidence>
<evidence type="ECO:0000313" key="2">
    <source>
        <dbReference type="Proteomes" id="UP000646827"/>
    </source>
</evidence>
<organism evidence="1 2">
    <name type="scientific">Circinella minor</name>
    <dbReference type="NCBI Taxonomy" id="1195481"/>
    <lineage>
        <taxon>Eukaryota</taxon>
        <taxon>Fungi</taxon>
        <taxon>Fungi incertae sedis</taxon>
        <taxon>Mucoromycota</taxon>
        <taxon>Mucoromycotina</taxon>
        <taxon>Mucoromycetes</taxon>
        <taxon>Mucorales</taxon>
        <taxon>Lichtheimiaceae</taxon>
        <taxon>Circinella</taxon>
    </lineage>
</organism>
<dbReference type="AlphaFoldDB" id="A0A8H7RY66"/>
<keyword evidence="2" id="KW-1185">Reference proteome</keyword>
<reference evidence="1 2" key="1">
    <citation type="submission" date="2020-12" db="EMBL/GenBank/DDBJ databases">
        <title>Metabolic potential, ecology and presence of endohyphal bacteria is reflected in genomic diversity of Mucoromycotina.</title>
        <authorList>
            <person name="Muszewska A."/>
            <person name="Okrasinska A."/>
            <person name="Steczkiewicz K."/>
            <person name="Drgas O."/>
            <person name="Orlowska M."/>
            <person name="Perlinska-Lenart U."/>
            <person name="Aleksandrzak-Piekarczyk T."/>
            <person name="Szatraj K."/>
            <person name="Zielenkiewicz U."/>
            <person name="Pilsyk S."/>
            <person name="Malc E."/>
            <person name="Mieczkowski P."/>
            <person name="Kruszewska J.S."/>
            <person name="Biernat P."/>
            <person name="Pawlowska J."/>
        </authorList>
    </citation>
    <scope>NUCLEOTIDE SEQUENCE [LARGE SCALE GENOMIC DNA]</scope>
    <source>
        <strain evidence="1 2">CBS 142.35</strain>
    </source>
</reference>
<dbReference type="Proteomes" id="UP000646827">
    <property type="component" value="Unassembled WGS sequence"/>
</dbReference>
<dbReference type="EMBL" id="JAEPRB010000184">
    <property type="protein sequence ID" value="KAG2219341.1"/>
    <property type="molecule type" value="Genomic_DNA"/>
</dbReference>
<dbReference type="OrthoDB" id="2294705at2759"/>
<comment type="caution">
    <text evidence="1">The sequence shown here is derived from an EMBL/GenBank/DDBJ whole genome shotgun (WGS) entry which is preliminary data.</text>
</comment>
<gene>
    <name evidence="1" type="ORF">INT45_006874</name>
</gene>
<protein>
    <submittedName>
        <fullName evidence="1">Uncharacterized protein</fullName>
    </submittedName>
</protein>
<proteinExistence type="predicted"/>
<name>A0A8H7RY66_9FUNG</name>
<accession>A0A8H7RY66</accession>